<feature type="active site" evidence="6">
    <location>
        <position position="83"/>
    </location>
</feature>
<dbReference type="HOGENOM" id="CLU_006958_2_4_3"/>
<organism evidence="8 9">
    <name type="scientific">Allocoleopsis franciscana PCC 7113</name>
    <dbReference type="NCBI Taxonomy" id="1173027"/>
    <lineage>
        <taxon>Bacteria</taxon>
        <taxon>Bacillati</taxon>
        <taxon>Cyanobacteriota</taxon>
        <taxon>Cyanophyceae</taxon>
        <taxon>Coleofasciculales</taxon>
        <taxon>Coleofasciculaceae</taxon>
        <taxon>Allocoleopsis</taxon>
        <taxon>Allocoleopsis franciscana</taxon>
    </lineage>
</organism>
<proteinExistence type="inferred from homology"/>
<dbReference type="Proteomes" id="UP000010471">
    <property type="component" value="Plasmid pMIC7113.01"/>
</dbReference>
<dbReference type="Pfam" id="PF00145">
    <property type="entry name" value="DNA_methylase"/>
    <property type="match status" value="1"/>
</dbReference>
<dbReference type="InterPro" id="IPR029063">
    <property type="entry name" value="SAM-dependent_MTases_sf"/>
</dbReference>
<dbReference type="PANTHER" id="PTHR10629:SF52">
    <property type="entry name" value="DNA (CYTOSINE-5)-METHYLTRANSFERASE 1"/>
    <property type="match status" value="1"/>
</dbReference>
<keyword evidence="2 6" id="KW-0489">Methyltransferase</keyword>
<evidence type="ECO:0000256" key="2">
    <source>
        <dbReference type="ARBA" id="ARBA00022603"/>
    </source>
</evidence>
<evidence type="ECO:0000313" key="8">
    <source>
        <dbReference type="EMBL" id="AFZ22007.1"/>
    </source>
</evidence>
<dbReference type="GO" id="GO:0032259">
    <property type="term" value="P:methylation"/>
    <property type="evidence" value="ECO:0007669"/>
    <property type="project" value="UniProtKB-KW"/>
</dbReference>
<keyword evidence="5" id="KW-0680">Restriction system</keyword>
<geneLocation type="plasmid" evidence="8 9">
    <name>pMIC7113.01</name>
</geneLocation>
<keyword evidence="8" id="KW-0614">Plasmid</keyword>
<evidence type="ECO:0000256" key="1">
    <source>
        <dbReference type="ARBA" id="ARBA00011975"/>
    </source>
</evidence>
<dbReference type="InterPro" id="IPR031303">
    <property type="entry name" value="C5_meth_CS"/>
</dbReference>
<comment type="similarity">
    <text evidence="6 7">Belongs to the class I-like SAM-binding methyltransferase superfamily. C5-methyltransferase family.</text>
</comment>
<dbReference type="GO" id="GO:0009307">
    <property type="term" value="P:DNA restriction-modification system"/>
    <property type="evidence" value="ECO:0007669"/>
    <property type="project" value="UniProtKB-KW"/>
</dbReference>
<dbReference type="PRINTS" id="PR00105">
    <property type="entry name" value="C5METTRFRASE"/>
</dbReference>
<keyword evidence="4 6" id="KW-0949">S-adenosyl-L-methionine</keyword>
<dbReference type="SUPFAM" id="SSF53335">
    <property type="entry name" value="S-adenosyl-L-methionine-dependent methyltransferases"/>
    <property type="match status" value="1"/>
</dbReference>
<dbReference type="InterPro" id="IPR001525">
    <property type="entry name" value="C5_MeTfrase"/>
</dbReference>
<dbReference type="OrthoDB" id="9813719at2"/>
<keyword evidence="9" id="KW-1185">Reference proteome</keyword>
<dbReference type="GO" id="GO:0044027">
    <property type="term" value="P:negative regulation of gene expression via chromosomal CpG island methylation"/>
    <property type="evidence" value="ECO:0007669"/>
    <property type="project" value="TreeGrafter"/>
</dbReference>
<reference evidence="8 9" key="1">
    <citation type="submission" date="2012-06" db="EMBL/GenBank/DDBJ databases">
        <title>Finished plasmid 1 of genome of Microcoleus sp. PCC 7113.</title>
        <authorList>
            <consortium name="US DOE Joint Genome Institute"/>
            <person name="Gugger M."/>
            <person name="Coursin T."/>
            <person name="Rippka R."/>
            <person name="Tandeau De Marsac N."/>
            <person name="Huntemann M."/>
            <person name="Wei C.-L."/>
            <person name="Han J."/>
            <person name="Detter J.C."/>
            <person name="Han C."/>
            <person name="Tapia R."/>
            <person name="Chen A."/>
            <person name="Kyrpides N."/>
            <person name="Mavromatis K."/>
            <person name="Markowitz V."/>
            <person name="Szeto E."/>
            <person name="Ivanova N."/>
            <person name="Pagani I."/>
            <person name="Pati A."/>
            <person name="Goodwin L."/>
            <person name="Nordberg H.P."/>
            <person name="Cantor M.N."/>
            <person name="Hua S.X."/>
            <person name="Woyke T."/>
            <person name="Kerfeld C.A."/>
        </authorList>
    </citation>
    <scope>NUCLEOTIDE SEQUENCE [LARGE SCALE GENOMIC DNA]</scope>
    <source>
        <strain evidence="8 9">PCC 7113</strain>
        <plasmid evidence="8 9">pMIC7113.01</plasmid>
    </source>
</reference>
<gene>
    <name evidence="8" type="ORF">Mic7113_6427</name>
</gene>
<dbReference type="GO" id="GO:0003886">
    <property type="term" value="F:DNA (cytosine-5-)-methyltransferase activity"/>
    <property type="evidence" value="ECO:0007669"/>
    <property type="project" value="UniProtKB-EC"/>
</dbReference>
<evidence type="ECO:0000256" key="3">
    <source>
        <dbReference type="ARBA" id="ARBA00022679"/>
    </source>
</evidence>
<evidence type="ECO:0000256" key="5">
    <source>
        <dbReference type="ARBA" id="ARBA00022747"/>
    </source>
</evidence>
<name>K9WR17_9CYAN</name>
<dbReference type="EC" id="2.1.1.37" evidence="1"/>
<dbReference type="AlphaFoldDB" id="K9WR17"/>
<dbReference type="Gene3D" id="3.40.50.150">
    <property type="entry name" value="Vaccinia Virus protein VP39"/>
    <property type="match status" value="1"/>
</dbReference>
<dbReference type="NCBIfam" id="TIGR00675">
    <property type="entry name" value="dcm"/>
    <property type="match status" value="1"/>
</dbReference>
<keyword evidence="3 6" id="KW-0808">Transferase</keyword>
<dbReference type="PROSITE" id="PS51679">
    <property type="entry name" value="SAM_MT_C5"/>
    <property type="match status" value="1"/>
</dbReference>
<dbReference type="RefSeq" id="WP_015186134.1">
    <property type="nucleotide sequence ID" value="NC_019739.1"/>
</dbReference>
<accession>K9WR17</accession>
<dbReference type="PANTHER" id="PTHR10629">
    <property type="entry name" value="CYTOSINE-SPECIFIC METHYLTRANSFERASE"/>
    <property type="match status" value="1"/>
</dbReference>
<dbReference type="EMBL" id="CP003631">
    <property type="protein sequence ID" value="AFZ22007.1"/>
    <property type="molecule type" value="Genomic_DNA"/>
</dbReference>
<protein>
    <recommendedName>
        <fullName evidence="1">DNA (cytosine-5-)-methyltransferase</fullName>
        <ecNumber evidence="1">2.1.1.37</ecNumber>
    </recommendedName>
</protein>
<dbReference type="KEGG" id="mic:Mic7113_6427"/>
<evidence type="ECO:0000313" key="9">
    <source>
        <dbReference type="Proteomes" id="UP000010471"/>
    </source>
</evidence>
<dbReference type="PROSITE" id="PS00095">
    <property type="entry name" value="C5_MTASE_2"/>
    <property type="match status" value="1"/>
</dbReference>
<sequence>MGLRALDLFCGMGGLSWGLKETGLIEPLWAIDNHEPALALYRRNLPDTYVLNIDLSKSANLRDLIEKIRLNGGVDLVVGGSPCRGFTQIRNGQDTHSDPNNRLAIKFAEIVRELSPLAFIYENVPQLEKSRVFKRFIGRLKGRNNYRVAHAVLEAANFGNPSRRARLIVVGIRWDFGRLPIIPKGVDIPHQQFWLRRVEQDGKIGYCSKLQEPWRSCLLDPDDCRLVNVEQAIADLPILEGKTKGSNRSYGVPPQSAYQRWARQYTQETDGHVVPRVRPETRERLKAIVPGGNWRDLPTPLTYRIPFEPASGQLRRSHYSAYRRLLPESHSPTVQGHSDFAYHYKYERALTPRELARLMGFTDNFQLGHEYDSVVQAIGNAVPPPLSKAIAESLLEQLN</sequence>
<evidence type="ECO:0000256" key="4">
    <source>
        <dbReference type="ARBA" id="ARBA00022691"/>
    </source>
</evidence>
<dbReference type="GO" id="GO:0003677">
    <property type="term" value="F:DNA binding"/>
    <property type="evidence" value="ECO:0007669"/>
    <property type="project" value="TreeGrafter"/>
</dbReference>
<evidence type="ECO:0000256" key="6">
    <source>
        <dbReference type="PROSITE-ProRule" id="PRU01016"/>
    </source>
</evidence>
<dbReference type="Gene3D" id="3.90.120.10">
    <property type="entry name" value="DNA Methylase, subunit A, domain 2"/>
    <property type="match status" value="2"/>
</dbReference>
<evidence type="ECO:0000256" key="7">
    <source>
        <dbReference type="RuleBase" id="RU000416"/>
    </source>
</evidence>
<dbReference type="InterPro" id="IPR050390">
    <property type="entry name" value="C5-Methyltransferase"/>
</dbReference>